<dbReference type="Proteomes" id="UP000735302">
    <property type="component" value="Unassembled WGS sequence"/>
</dbReference>
<gene>
    <name evidence="2" type="ORF">PoB_006950500</name>
</gene>
<keyword evidence="3" id="KW-1185">Reference proteome</keyword>
<name>A0AAV4DFW9_9GAST</name>
<reference evidence="2 3" key="1">
    <citation type="journal article" date="2021" name="Elife">
        <title>Chloroplast acquisition without the gene transfer in kleptoplastic sea slugs, Plakobranchus ocellatus.</title>
        <authorList>
            <person name="Maeda T."/>
            <person name="Takahashi S."/>
            <person name="Yoshida T."/>
            <person name="Shimamura S."/>
            <person name="Takaki Y."/>
            <person name="Nagai Y."/>
            <person name="Toyoda A."/>
            <person name="Suzuki Y."/>
            <person name="Arimoto A."/>
            <person name="Ishii H."/>
            <person name="Satoh N."/>
            <person name="Nishiyama T."/>
            <person name="Hasebe M."/>
            <person name="Maruyama T."/>
            <person name="Minagawa J."/>
            <person name="Obokata J."/>
            <person name="Shigenobu S."/>
        </authorList>
    </citation>
    <scope>NUCLEOTIDE SEQUENCE [LARGE SCALE GENOMIC DNA]</scope>
</reference>
<protein>
    <submittedName>
        <fullName evidence="2">Uncharacterized protein</fullName>
    </submittedName>
</protein>
<evidence type="ECO:0000256" key="1">
    <source>
        <dbReference type="SAM" id="MobiDB-lite"/>
    </source>
</evidence>
<sequence length="105" mass="11068">MSKRISPFASRYCSTLGFGFMKKAFQKVISDSQTFRQARAPGEDLNPGEKGPCRSQGGAPGEDLNPGEKGPCRSQGRFIMHCGGVGGTVASESALRSAGTLLSRV</sequence>
<accession>A0AAV4DFW9</accession>
<feature type="region of interest" description="Disordered" evidence="1">
    <location>
        <begin position="35"/>
        <end position="71"/>
    </location>
</feature>
<proteinExistence type="predicted"/>
<evidence type="ECO:0000313" key="3">
    <source>
        <dbReference type="Proteomes" id="UP000735302"/>
    </source>
</evidence>
<organism evidence="2 3">
    <name type="scientific">Plakobranchus ocellatus</name>
    <dbReference type="NCBI Taxonomy" id="259542"/>
    <lineage>
        <taxon>Eukaryota</taxon>
        <taxon>Metazoa</taxon>
        <taxon>Spiralia</taxon>
        <taxon>Lophotrochozoa</taxon>
        <taxon>Mollusca</taxon>
        <taxon>Gastropoda</taxon>
        <taxon>Heterobranchia</taxon>
        <taxon>Euthyneura</taxon>
        <taxon>Panpulmonata</taxon>
        <taxon>Sacoglossa</taxon>
        <taxon>Placobranchoidea</taxon>
        <taxon>Plakobranchidae</taxon>
        <taxon>Plakobranchus</taxon>
    </lineage>
</organism>
<dbReference type="AlphaFoldDB" id="A0AAV4DFW9"/>
<evidence type="ECO:0000313" key="2">
    <source>
        <dbReference type="EMBL" id="GFO43000.1"/>
    </source>
</evidence>
<comment type="caution">
    <text evidence="2">The sequence shown here is derived from an EMBL/GenBank/DDBJ whole genome shotgun (WGS) entry which is preliminary data.</text>
</comment>
<dbReference type="EMBL" id="BLXT01007852">
    <property type="protein sequence ID" value="GFO43000.1"/>
    <property type="molecule type" value="Genomic_DNA"/>
</dbReference>